<dbReference type="PANTHER" id="PTHR34319:SF7">
    <property type="entry name" value="HNH ENDONUCLEASE DOMAIN-CONTAINING PROTEIN"/>
    <property type="match status" value="1"/>
</dbReference>
<accession>A0A419N276</accession>
<dbReference type="InterPro" id="IPR052947">
    <property type="entry name" value="T6SS_Hcp1_domain"/>
</dbReference>
<dbReference type="InterPro" id="IPR036624">
    <property type="entry name" value="Hcp1-lik_sf"/>
</dbReference>
<organism evidence="1 2">
    <name type="scientific">Rahnella woolbedingensis</name>
    <dbReference type="NCBI Taxonomy" id="1510574"/>
    <lineage>
        <taxon>Bacteria</taxon>
        <taxon>Pseudomonadati</taxon>
        <taxon>Pseudomonadota</taxon>
        <taxon>Gammaproteobacteria</taxon>
        <taxon>Enterobacterales</taxon>
        <taxon>Yersiniaceae</taxon>
        <taxon>Rahnella</taxon>
    </lineage>
</organism>
<evidence type="ECO:0000313" key="1">
    <source>
        <dbReference type="EMBL" id="RJT33421.1"/>
    </source>
</evidence>
<dbReference type="OrthoDB" id="5674026at2"/>
<sequence length="165" mass="18371">MANMIYLTMKGKKQGLISAGCSTPDSIGNKYQAGHLDKIMALSFEHALTRAKNVNHGPISFIKLIDKSSPLLGMAISNNEELELKFDFYRTSSSGSYEIYYSITVRKAFLHGISVMYPHAIDHAGNQPEEMISVNYQNITWEHHKAGTAGYSIWDDAYILISGYG</sequence>
<dbReference type="Gene3D" id="2.30.110.20">
    <property type="entry name" value="Hcp1-like"/>
    <property type="match status" value="1"/>
</dbReference>
<dbReference type="RefSeq" id="WP_120135167.1">
    <property type="nucleotide sequence ID" value="NZ_RAHH01000046.1"/>
</dbReference>
<dbReference type="InterPro" id="IPR008514">
    <property type="entry name" value="T6SS_Hcp"/>
</dbReference>
<dbReference type="NCBIfam" id="TIGR03344">
    <property type="entry name" value="VI_effect_Hcp1"/>
    <property type="match status" value="1"/>
</dbReference>
<dbReference type="AlphaFoldDB" id="A0A419N276"/>
<dbReference type="PANTHER" id="PTHR34319">
    <property type="entry name" value="MAJOR EXPORTED PROTEIN"/>
    <property type="match status" value="1"/>
</dbReference>
<name>A0A419N276_9GAMM</name>
<protein>
    <submittedName>
        <fullName evidence="1">Hcp family type VI secretion system effector</fullName>
    </submittedName>
</protein>
<comment type="caution">
    <text evidence="1">The sequence shown here is derived from an EMBL/GenBank/DDBJ whole genome shotgun (WGS) entry which is preliminary data.</text>
</comment>
<keyword evidence="2" id="KW-1185">Reference proteome</keyword>
<dbReference type="SUPFAM" id="SSF141452">
    <property type="entry name" value="Hcp1-like"/>
    <property type="match status" value="1"/>
</dbReference>
<dbReference type="EMBL" id="RAHH01000046">
    <property type="protein sequence ID" value="RJT33421.1"/>
    <property type="molecule type" value="Genomic_DNA"/>
</dbReference>
<gene>
    <name evidence="1" type="ORF">D6C13_24115</name>
</gene>
<proteinExistence type="predicted"/>
<evidence type="ECO:0000313" key="2">
    <source>
        <dbReference type="Proteomes" id="UP000284908"/>
    </source>
</evidence>
<dbReference type="Proteomes" id="UP000284908">
    <property type="component" value="Unassembled WGS sequence"/>
</dbReference>
<reference evidence="1 2" key="1">
    <citation type="submission" date="2018-09" db="EMBL/GenBank/DDBJ databases">
        <authorList>
            <person name="Le Fleche-Mateos A."/>
        </authorList>
    </citation>
    <scope>NUCLEOTIDE SEQUENCE [LARGE SCALE GENOMIC DNA]</scope>
    <source>
        <strain evidence="1 2">DSM 27399</strain>
    </source>
</reference>
<dbReference type="Pfam" id="PF05638">
    <property type="entry name" value="T6SS_HCP"/>
    <property type="match status" value="1"/>
</dbReference>